<dbReference type="SUPFAM" id="SSF56112">
    <property type="entry name" value="Protein kinase-like (PK-like)"/>
    <property type="match status" value="1"/>
</dbReference>
<name>A0A1F7XC75_9BACT</name>
<comment type="caution">
    <text evidence="1">The sequence shown here is derived from an EMBL/GenBank/DDBJ whole genome shotgun (WGS) entry which is preliminary data.</text>
</comment>
<evidence type="ECO:0000313" key="1">
    <source>
        <dbReference type="EMBL" id="OGM11925.1"/>
    </source>
</evidence>
<reference evidence="1 2" key="1">
    <citation type="journal article" date="2016" name="Nat. Commun.">
        <title>Thousands of microbial genomes shed light on interconnected biogeochemical processes in an aquifer system.</title>
        <authorList>
            <person name="Anantharaman K."/>
            <person name="Brown C.T."/>
            <person name="Hug L.A."/>
            <person name="Sharon I."/>
            <person name="Castelle C.J."/>
            <person name="Probst A.J."/>
            <person name="Thomas B.C."/>
            <person name="Singh A."/>
            <person name="Wilkins M.J."/>
            <person name="Karaoz U."/>
            <person name="Brodie E.L."/>
            <person name="Williams K.H."/>
            <person name="Hubbard S.S."/>
            <person name="Banfield J.F."/>
        </authorList>
    </citation>
    <scope>NUCLEOTIDE SEQUENCE [LARGE SCALE GENOMIC DNA]</scope>
</reference>
<organism evidence="1 2">
    <name type="scientific">Candidatus Woesebacteria bacterium RBG_16_34_12</name>
    <dbReference type="NCBI Taxonomy" id="1802480"/>
    <lineage>
        <taxon>Bacteria</taxon>
        <taxon>Candidatus Woeseibacteriota</taxon>
    </lineage>
</organism>
<dbReference type="InterPro" id="IPR011009">
    <property type="entry name" value="Kinase-like_dom_sf"/>
</dbReference>
<protein>
    <recommendedName>
        <fullName evidence="3">Protein kinase domain-containing protein</fullName>
    </recommendedName>
</protein>
<dbReference type="Proteomes" id="UP000177053">
    <property type="component" value="Unassembled WGS sequence"/>
</dbReference>
<proteinExistence type="predicted"/>
<gene>
    <name evidence="1" type="ORF">A2Z22_01685</name>
</gene>
<evidence type="ECO:0008006" key="3">
    <source>
        <dbReference type="Google" id="ProtNLM"/>
    </source>
</evidence>
<dbReference type="EMBL" id="MGFS01000007">
    <property type="protein sequence ID" value="OGM11925.1"/>
    <property type="molecule type" value="Genomic_DNA"/>
</dbReference>
<accession>A0A1F7XC75</accession>
<sequence length="300" mass="35132">MAELAIELPQQNKRQYSEKKERLKFYRNKFSSAIEEVFIDREEDKVGFSEIFSGLTKKGKTKYDRTLALLQLAYKFMPTPMKEKVKAKFGYTQEEMPFDPEDYILINKIGKGGVNDVFLLEAQKEGLRSYVLKTIRLSYENGDQKRLLNIAQEQKAEYERIASVYQDIEGLISPEHYFILHGPRKSKAVVVVLQQFEGRQIRDIFDDFHQEDLRYLLERNDALSNQLKKFIDATNSDPSLLNNELDLLGRNNLVIVGENGNERLLLLDPHFRSVEHRSPQRQEEITRRFNYLSQLSEIIS</sequence>
<evidence type="ECO:0000313" key="2">
    <source>
        <dbReference type="Proteomes" id="UP000177053"/>
    </source>
</evidence>
<dbReference type="AlphaFoldDB" id="A0A1F7XC75"/>